<feature type="transmembrane region" description="Helical" evidence="1">
    <location>
        <begin position="314"/>
        <end position="335"/>
    </location>
</feature>
<feature type="transmembrane region" description="Helical" evidence="1">
    <location>
        <begin position="205"/>
        <end position="223"/>
    </location>
</feature>
<proteinExistence type="predicted"/>
<evidence type="ECO:0000313" key="3">
    <source>
        <dbReference type="Proteomes" id="UP000316921"/>
    </source>
</evidence>
<sequence length="574" mass="61517">MLLYGKSTRYAVLEHDSWPLVASAQLDGPLDALHLLVQPFMGGVFADALHRPTHALVLGLTHSVCGMNPVGYQVVQIATYGAAALALWFLIRRLAARAGLALGPWVAAIPAGLFLAHPIAWQIVPASARGNDPLLLLLLATSLTLALAERFGAGRAVVLAVTTFLAFGVKETSVLLLPLALVLCVGASGARGLRGRLADAGRRLAPILAGFVAMACLRLTAIGPQPMAALRDWRSSELLELLRFVLLPVPEVAAADWFAPLALVTWLGVAAACLLRLRAARAHRAATAAWIAAGLILSLVAGIIPLLRSGWREWHAYLPLAGFTLLASLALGGLLEAWRERERRRAGWFSLGLAPAAALALCLAPSAAVLTLEVGAARATSRAEQWASGSAMEREFLGRLEPQILAARPGDSLWLDGVPLRGPLLREGPRVISPSVLSGQSVRSWVRLRFPDLPIRVIGPLGRGASHPERITVAIDVDVIDFERPDHRWRRAHAALAELGPQAAEVSRQFDRAVARREYESALVVLVVGLQGAGPGEVARAARADLIAYLHWIGREDLVPRLERVDFEVAATER</sequence>
<keyword evidence="1" id="KW-1133">Transmembrane helix</keyword>
<feature type="transmembrane region" description="Helical" evidence="1">
    <location>
        <begin position="70"/>
        <end position="91"/>
    </location>
</feature>
<feature type="transmembrane region" description="Helical" evidence="1">
    <location>
        <begin position="175"/>
        <end position="193"/>
    </location>
</feature>
<name>A0A518BQ72_9BACT</name>
<keyword evidence="1" id="KW-0472">Membrane</keyword>
<evidence type="ECO:0000313" key="2">
    <source>
        <dbReference type="EMBL" id="QDU69122.1"/>
    </source>
</evidence>
<feature type="transmembrane region" description="Helical" evidence="1">
    <location>
        <begin position="347"/>
        <end position="372"/>
    </location>
</feature>
<evidence type="ECO:0000256" key="1">
    <source>
        <dbReference type="SAM" id="Phobius"/>
    </source>
</evidence>
<dbReference type="EMBL" id="CP036287">
    <property type="protein sequence ID" value="QDU69122.1"/>
    <property type="molecule type" value="Genomic_DNA"/>
</dbReference>
<keyword evidence="1" id="KW-0812">Transmembrane</keyword>
<feature type="transmembrane region" description="Helical" evidence="1">
    <location>
        <begin position="287"/>
        <end position="308"/>
    </location>
</feature>
<feature type="transmembrane region" description="Helical" evidence="1">
    <location>
        <begin position="257"/>
        <end position="275"/>
    </location>
</feature>
<reference evidence="2 3" key="1">
    <citation type="submission" date="2019-02" db="EMBL/GenBank/DDBJ databases">
        <title>Deep-cultivation of Planctomycetes and their phenomic and genomic characterization uncovers novel biology.</title>
        <authorList>
            <person name="Wiegand S."/>
            <person name="Jogler M."/>
            <person name="Boedeker C."/>
            <person name="Pinto D."/>
            <person name="Vollmers J."/>
            <person name="Rivas-Marin E."/>
            <person name="Kohn T."/>
            <person name="Peeters S.H."/>
            <person name="Heuer A."/>
            <person name="Rast P."/>
            <person name="Oberbeckmann S."/>
            <person name="Bunk B."/>
            <person name="Jeske O."/>
            <person name="Meyerdierks A."/>
            <person name="Storesund J.E."/>
            <person name="Kallscheuer N."/>
            <person name="Luecker S."/>
            <person name="Lage O.M."/>
            <person name="Pohl T."/>
            <person name="Merkel B.J."/>
            <person name="Hornburger P."/>
            <person name="Mueller R.-W."/>
            <person name="Bruemmer F."/>
            <person name="Labrenz M."/>
            <person name="Spormann A.M."/>
            <person name="Op den Camp H."/>
            <person name="Overmann J."/>
            <person name="Amann R."/>
            <person name="Jetten M.S.M."/>
            <person name="Mascher T."/>
            <person name="Medema M.H."/>
            <person name="Devos D.P."/>
            <person name="Kaster A.-K."/>
            <person name="Ovreas L."/>
            <person name="Rohde M."/>
            <person name="Galperin M.Y."/>
            <person name="Jogler C."/>
        </authorList>
    </citation>
    <scope>NUCLEOTIDE SEQUENCE [LARGE SCALE GENOMIC DNA]</scope>
    <source>
        <strain evidence="2 3">Pla133</strain>
    </source>
</reference>
<accession>A0A518BQ72</accession>
<dbReference type="AlphaFoldDB" id="A0A518BQ72"/>
<feature type="transmembrane region" description="Helical" evidence="1">
    <location>
        <begin position="98"/>
        <end position="121"/>
    </location>
</feature>
<gene>
    <name evidence="2" type="ORF">Pla133_42380</name>
</gene>
<organism evidence="2 3">
    <name type="scientific">Engelhardtia mirabilis</name>
    <dbReference type="NCBI Taxonomy" id="2528011"/>
    <lineage>
        <taxon>Bacteria</taxon>
        <taxon>Pseudomonadati</taxon>
        <taxon>Planctomycetota</taxon>
        <taxon>Planctomycetia</taxon>
        <taxon>Planctomycetia incertae sedis</taxon>
        <taxon>Engelhardtia</taxon>
    </lineage>
</organism>
<dbReference type="KEGG" id="pbap:Pla133_42380"/>
<dbReference type="Proteomes" id="UP000316921">
    <property type="component" value="Chromosome"/>
</dbReference>
<protein>
    <recommendedName>
        <fullName evidence="4">Glycosyltransferase RgtA/B/C/D-like domain-containing protein</fullName>
    </recommendedName>
</protein>
<keyword evidence="3" id="KW-1185">Reference proteome</keyword>
<evidence type="ECO:0008006" key="4">
    <source>
        <dbReference type="Google" id="ProtNLM"/>
    </source>
</evidence>